<dbReference type="InterPro" id="IPR036116">
    <property type="entry name" value="FN3_sf"/>
</dbReference>
<dbReference type="InterPro" id="IPR003961">
    <property type="entry name" value="FN3_dom"/>
</dbReference>
<accession>A0AA35S4L5</accession>
<dbReference type="SUPFAM" id="SSF49265">
    <property type="entry name" value="Fibronectin type III"/>
    <property type="match status" value="1"/>
</dbReference>
<protein>
    <recommendedName>
        <fullName evidence="1">Fibronectin type-III domain-containing protein</fullName>
    </recommendedName>
</protein>
<gene>
    <name evidence="2" type="ORF">GBAR_LOCUS13003</name>
</gene>
<dbReference type="PROSITE" id="PS50853">
    <property type="entry name" value="FN3"/>
    <property type="match status" value="1"/>
</dbReference>
<dbReference type="Proteomes" id="UP001174909">
    <property type="component" value="Unassembled WGS sequence"/>
</dbReference>
<proteinExistence type="predicted"/>
<evidence type="ECO:0000313" key="2">
    <source>
        <dbReference type="EMBL" id="CAI8022096.1"/>
    </source>
</evidence>
<dbReference type="EMBL" id="CASHTH010001937">
    <property type="protein sequence ID" value="CAI8022096.1"/>
    <property type="molecule type" value="Genomic_DNA"/>
</dbReference>
<feature type="domain" description="Fibronectin type-III" evidence="1">
    <location>
        <begin position="178"/>
        <end position="269"/>
    </location>
</feature>
<name>A0AA35S4L5_GEOBA</name>
<dbReference type="Gene3D" id="2.60.40.10">
    <property type="entry name" value="Immunoglobulins"/>
    <property type="match status" value="1"/>
</dbReference>
<reference evidence="2" key="1">
    <citation type="submission" date="2023-03" db="EMBL/GenBank/DDBJ databases">
        <authorList>
            <person name="Steffen K."/>
            <person name="Cardenas P."/>
        </authorList>
    </citation>
    <scope>NUCLEOTIDE SEQUENCE</scope>
</reference>
<keyword evidence="3" id="KW-1185">Reference proteome</keyword>
<dbReference type="AlphaFoldDB" id="A0AA35S4L5"/>
<sequence length="302" mass="33280">MIRELNIGDWYLETDFETTTPYGKRIDGDNDQGWTRSRSTVNILNISYRLVRLRKVSETAVEGKFTCHIPRDSNNNKSLLILYPILSVDAVIEVVTEDQFRVHCISTGGRVLNMSITGPHGVVSPLSNIQAVGTQRWMGNDSYSGVTGTLEGADDGDTYNCTASNGVSSATDSIVIGAVSKPVIESLERVSPTVVRVEWSQPPGGAAVTGYVVFYYDGSVTRNKRVPSTSTEITVSSATLIYVISVMALSEEPFLPRRSAWQTITLCKCYDEHTQQRATQTQHLHLYMELINPNTSSNTNTT</sequence>
<comment type="caution">
    <text evidence="2">The sequence shown here is derived from an EMBL/GenBank/DDBJ whole genome shotgun (WGS) entry which is preliminary data.</text>
</comment>
<organism evidence="2 3">
    <name type="scientific">Geodia barretti</name>
    <name type="common">Barrett's horny sponge</name>
    <dbReference type="NCBI Taxonomy" id="519541"/>
    <lineage>
        <taxon>Eukaryota</taxon>
        <taxon>Metazoa</taxon>
        <taxon>Porifera</taxon>
        <taxon>Demospongiae</taxon>
        <taxon>Heteroscleromorpha</taxon>
        <taxon>Tetractinellida</taxon>
        <taxon>Astrophorina</taxon>
        <taxon>Geodiidae</taxon>
        <taxon>Geodia</taxon>
    </lineage>
</organism>
<dbReference type="CDD" id="cd00063">
    <property type="entry name" value="FN3"/>
    <property type="match status" value="1"/>
</dbReference>
<evidence type="ECO:0000259" key="1">
    <source>
        <dbReference type="PROSITE" id="PS50853"/>
    </source>
</evidence>
<dbReference type="InterPro" id="IPR013783">
    <property type="entry name" value="Ig-like_fold"/>
</dbReference>
<evidence type="ECO:0000313" key="3">
    <source>
        <dbReference type="Proteomes" id="UP001174909"/>
    </source>
</evidence>